<evidence type="ECO:0000256" key="4">
    <source>
        <dbReference type="ARBA" id="ARBA00022982"/>
    </source>
</evidence>
<dbReference type="SUPFAM" id="SSF46626">
    <property type="entry name" value="Cytochrome c"/>
    <property type="match status" value="1"/>
</dbReference>
<organism evidence="8 9">
    <name type="scientific">Sinorhizobium americanum</name>
    <dbReference type="NCBI Taxonomy" id="194963"/>
    <lineage>
        <taxon>Bacteria</taxon>
        <taxon>Pseudomonadati</taxon>
        <taxon>Pseudomonadota</taxon>
        <taxon>Alphaproteobacteria</taxon>
        <taxon>Hyphomicrobiales</taxon>
        <taxon>Rhizobiaceae</taxon>
        <taxon>Sinorhizobium/Ensifer group</taxon>
        <taxon>Sinorhizobium</taxon>
    </lineage>
</organism>
<dbReference type="PRINTS" id="PR00604">
    <property type="entry name" value="CYTCHRMECIAB"/>
</dbReference>
<evidence type="ECO:0000256" key="6">
    <source>
        <dbReference type="PROSITE-ProRule" id="PRU00433"/>
    </source>
</evidence>
<dbReference type="PROSITE" id="PS51007">
    <property type="entry name" value="CYTC"/>
    <property type="match status" value="1"/>
</dbReference>
<evidence type="ECO:0000313" key="9">
    <source>
        <dbReference type="Proteomes" id="UP000237511"/>
    </source>
</evidence>
<dbReference type="EMBL" id="LODU01000058">
    <property type="protein sequence ID" value="POH27427.1"/>
    <property type="molecule type" value="Genomic_DNA"/>
</dbReference>
<gene>
    <name evidence="8" type="ORF">ATY31_20175</name>
</gene>
<keyword evidence="3 6" id="KW-0479">Metal-binding</keyword>
<name>A0A2S3YJ86_9HYPH</name>
<sequence length="124" mass="13592">MQILPILTITPLVLVISSASVFAEGDAIRGKQLFNRCAACHSIEGQNRSGPTLNGVFGRKAGAIESYRYSTAILNSNIIWTDDTLDAYLSDPARMLQGTRMTLTVVRPDDRADIITYLKTLAYP</sequence>
<evidence type="ECO:0000256" key="2">
    <source>
        <dbReference type="ARBA" id="ARBA00022617"/>
    </source>
</evidence>
<dbReference type="Pfam" id="PF00034">
    <property type="entry name" value="Cytochrom_C"/>
    <property type="match status" value="1"/>
</dbReference>
<evidence type="ECO:0000256" key="1">
    <source>
        <dbReference type="ARBA" id="ARBA00022448"/>
    </source>
</evidence>
<evidence type="ECO:0000256" key="5">
    <source>
        <dbReference type="ARBA" id="ARBA00023004"/>
    </source>
</evidence>
<dbReference type="InterPro" id="IPR002327">
    <property type="entry name" value="Cyt_c_1A/1B"/>
</dbReference>
<evidence type="ECO:0000256" key="3">
    <source>
        <dbReference type="ARBA" id="ARBA00022723"/>
    </source>
</evidence>
<dbReference type="AlphaFoldDB" id="A0A2S3YJ86"/>
<dbReference type="RefSeq" id="WP_097525684.1">
    <property type="nucleotide sequence ID" value="NZ_LODU01000058.1"/>
</dbReference>
<accession>A0A2S3YJ86</accession>
<reference evidence="8 9" key="1">
    <citation type="journal article" date="2014" name="Syst. Appl. Microbiol.">
        <title>Microsymbionts of Phaseolus vulgaris in acid and alkaline soils of Mexico.</title>
        <authorList>
            <person name="Verastegui-Valdes M.M."/>
            <person name="Zhang Y.J."/>
            <person name="Rivera-Orduna F.N."/>
            <person name="Cheng H.P."/>
            <person name="Sui X.H."/>
            <person name="Wang E.T."/>
        </authorList>
    </citation>
    <scope>NUCLEOTIDE SEQUENCE [LARGE SCALE GENOMIC DNA]</scope>
    <source>
        <strain evidence="8 9">FG01</strain>
    </source>
</reference>
<protein>
    <recommendedName>
        <fullName evidence="7">Cytochrome c domain-containing protein</fullName>
    </recommendedName>
</protein>
<dbReference type="GO" id="GO:0046872">
    <property type="term" value="F:metal ion binding"/>
    <property type="evidence" value="ECO:0007669"/>
    <property type="project" value="UniProtKB-KW"/>
</dbReference>
<comment type="caution">
    <text evidence="8">The sequence shown here is derived from an EMBL/GenBank/DDBJ whole genome shotgun (WGS) entry which is preliminary data.</text>
</comment>
<keyword evidence="5 6" id="KW-0408">Iron</keyword>
<evidence type="ECO:0000259" key="7">
    <source>
        <dbReference type="PROSITE" id="PS51007"/>
    </source>
</evidence>
<keyword evidence="4" id="KW-0249">Electron transport</keyword>
<dbReference type="GO" id="GO:0009055">
    <property type="term" value="F:electron transfer activity"/>
    <property type="evidence" value="ECO:0007669"/>
    <property type="project" value="InterPro"/>
</dbReference>
<dbReference type="InterPro" id="IPR036909">
    <property type="entry name" value="Cyt_c-like_dom_sf"/>
</dbReference>
<evidence type="ECO:0000313" key="8">
    <source>
        <dbReference type="EMBL" id="POH27427.1"/>
    </source>
</evidence>
<dbReference type="PANTHER" id="PTHR11961">
    <property type="entry name" value="CYTOCHROME C"/>
    <property type="match status" value="1"/>
</dbReference>
<dbReference type="GO" id="GO:0020037">
    <property type="term" value="F:heme binding"/>
    <property type="evidence" value="ECO:0007669"/>
    <property type="project" value="InterPro"/>
</dbReference>
<dbReference type="InterPro" id="IPR009056">
    <property type="entry name" value="Cyt_c-like_dom"/>
</dbReference>
<keyword evidence="1" id="KW-0813">Transport</keyword>
<dbReference type="Proteomes" id="UP000237511">
    <property type="component" value="Unassembled WGS sequence"/>
</dbReference>
<feature type="domain" description="Cytochrome c" evidence="7">
    <location>
        <begin position="25"/>
        <end position="122"/>
    </location>
</feature>
<keyword evidence="2 6" id="KW-0349">Heme</keyword>
<proteinExistence type="predicted"/>
<dbReference type="Gene3D" id="1.10.760.10">
    <property type="entry name" value="Cytochrome c-like domain"/>
    <property type="match status" value="1"/>
</dbReference>